<keyword evidence="3" id="KW-1185">Reference proteome</keyword>
<feature type="signal peptide" evidence="1">
    <location>
        <begin position="1"/>
        <end position="26"/>
    </location>
</feature>
<organism evidence="2 3">
    <name type="scientific">Ramazzottius varieornatus</name>
    <name type="common">Water bear</name>
    <name type="synonym">Tardigrade</name>
    <dbReference type="NCBI Taxonomy" id="947166"/>
    <lineage>
        <taxon>Eukaryota</taxon>
        <taxon>Metazoa</taxon>
        <taxon>Ecdysozoa</taxon>
        <taxon>Tardigrada</taxon>
        <taxon>Eutardigrada</taxon>
        <taxon>Parachela</taxon>
        <taxon>Hypsibioidea</taxon>
        <taxon>Ramazzottiidae</taxon>
        <taxon>Ramazzottius</taxon>
    </lineage>
</organism>
<proteinExistence type="predicted"/>
<accession>A0A1D1V9B4</accession>
<dbReference type="AlphaFoldDB" id="A0A1D1V9B4"/>
<gene>
    <name evidence="2" type="primary">RvY_06782</name>
    <name evidence="2" type="synonym">RvY_06782.2</name>
    <name evidence="2" type="ORF">RvY_06782-2</name>
</gene>
<evidence type="ECO:0000313" key="2">
    <source>
        <dbReference type="EMBL" id="GAU95108.1"/>
    </source>
</evidence>
<sequence>MGSLRLFYLLGFGVLLFAILASSTNATDVALNREKRSYWDDYHDYPHRHHHRHYHGGWWRRHRRRHHHHGHHGRHGW</sequence>
<reference evidence="2 3" key="1">
    <citation type="journal article" date="2016" name="Nat. Commun.">
        <title>Extremotolerant tardigrade genome and improved radiotolerance of human cultured cells by tardigrade-unique protein.</title>
        <authorList>
            <person name="Hashimoto T."/>
            <person name="Horikawa D.D."/>
            <person name="Saito Y."/>
            <person name="Kuwahara H."/>
            <person name="Kozuka-Hata H."/>
            <person name="Shin-I T."/>
            <person name="Minakuchi Y."/>
            <person name="Ohishi K."/>
            <person name="Motoyama A."/>
            <person name="Aizu T."/>
            <person name="Enomoto A."/>
            <person name="Kondo K."/>
            <person name="Tanaka S."/>
            <person name="Hara Y."/>
            <person name="Koshikawa S."/>
            <person name="Sagara H."/>
            <person name="Miura T."/>
            <person name="Yokobori S."/>
            <person name="Miyagawa K."/>
            <person name="Suzuki Y."/>
            <person name="Kubo T."/>
            <person name="Oyama M."/>
            <person name="Kohara Y."/>
            <person name="Fujiyama A."/>
            <person name="Arakawa K."/>
            <person name="Katayama T."/>
            <person name="Toyoda A."/>
            <person name="Kunieda T."/>
        </authorList>
    </citation>
    <scope>NUCLEOTIDE SEQUENCE [LARGE SCALE GENOMIC DNA]</scope>
    <source>
        <strain evidence="2 3">YOKOZUNA-1</strain>
    </source>
</reference>
<evidence type="ECO:0000313" key="3">
    <source>
        <dbReference type="Proteomes" id="UP000186922"/>
    </source>
</evidence>
<dbReference type="Proteomes" id="UP000186922">
    <property type="component" value="Unassembled WGS sequence"/>
</dbReference>
<evidence type="ECO:0000256" key="1">
    <source>
        <dbReference type="SAM" id="SignalP"/>
    </source>
</evidence>
<protein>
    <submittedName>
        <fullName evidence="2">Uncharacterized protein</fullName>
    </submittedName>
</protein>
<name>A0A1D1V9B4_RAMVA</name>
<dbReference type="EMBL" id="BDGG01000003">
    <property type="protein sequence ID" value="GAU95108.1"/>
    <property type="molecule type" value="Genomic_DNA"/>
</dbReference>
<feature type="chain" id="PRO_5008898178" evidence="1">
    <location>
        <begin position="27"/>
        <end position="77"/>
    </location>
</feature>
<comment type="caution">
    <text evidence="2">The sequence shown here is derived from an EMBL/GenBank/DDBJ whole genome shotgun (WGS) entry which is preliminary data.</text>
</comment>
<keyword evidence="1" id="KW-0732">Signal</keyword>